<evidence type="ECO:0000256" key="6">
    <source>
        <dbReference type="PIRSR" id="PIRSR601382-2"/>
    </source>
</evidence>
<dbReference type="PRINTS" id="PR00747">
    <property type="entry name" value="GLYHDRLASE47"/>
</dbReference>
<dbReference type="EMBL" id="ML991854">
    <property type="protein sequence ID" value="KAF2229779.1"/>
    <property type="molecule type" value="Genomic_DNA"/>
</dbReference>
<dbReference type="SUPFAM" id="SSF48225">
    <property type="entry name" value="Seven-hairpin glycosidases"/>
    <property type="match status" value="1"/>
</dbReference>
<dbReference type="GO" id="GO:0036503">
    <property type="term" value="P:ERAD pathway"/>
    <property type="evidence" value="ECO:0007669"/>
    <property type="project" value="UniProtKB-ARBA"/>
</dbReference>
<evidence type="ECO:0000313" key="9">
    <source>
        <dbReference type="EMBL" id="KAF2229779.1"/>
    </source>
</evidence>
<dbReference type="InterPro" id="IPR036026">
    <property type="entry name" value="Seven-hairpin_glycosidases"/>
</dbReference>
<evidence type="ECO:0000313" key="10">
    <source>
        <dbReference type="Proteomes" id="UP000800092"/>
    </source>
</evidence>
<keyword evidence="5 7" id="KW-1015">Disulfide bond</keyword>
<keyword evidence="4 8" id="KW-0378">Hydrolase</keyword>
<accession>A0A6A6GW05</accession>
<evidence type="ECO:0000256" key="8">
    <source>
        <dbReference type="RuleBase" id="RU361193"/>
    </source>
</evidence>
<feature type="disulfide bond" evidence="7">
    <location>
        <begin position="312"/>
        <end position="341"/>
    </location>
</feature>
<name>A0A6A6GW05_VIRVR</name>
<comment type="cofactor">
    <cofactor evidence="1 6">
        <name>Ca(2+)</name>
        <dbReference type="ChEBI" id="CHEBI:29108"/>
    </cofactor>
</comment>
<organism evidence="9 10">
    <name type="scientific">Viridothelium virens</name>
    <name type="common">Speckled blister lichen</name>
    <name type="synonym">Trypethelium virens</name>
    <dbReference type="NCBI Taxonomy" id="1048519"/>
    <lineage>
        <taxon>Eukaryota</taxon>
        <taxon>Fungi</taxon>
        <taxon>Dikarya</taxon>
        <taxon>Ascomycota</taxon>
        <taxon>Pezizomycotina</taxon>
        <taxon>Dothideomycetes</taxon>
        <taxon>Dothideomycetes incertae sedis</taxon>
        <taxon>Trypetheliales</taxon>
        <taxon>Trypetheliaceae</taxon>
        <taxon>Viridothelium</taxon>
    </lineage>
</organism>
<dbReference type="Proteomes" id="UP000800092">
    <property type="component" value="Unassembled WGS sequence"/>
</dbReference>
<dbReference type="PANTHER" id="PTHR11742:SF89">
    <property type="entry name" value="ALPHA-1,2-MANNOSIDASE"/>
    <property type="match status" value="1"/>
</dbReference>
<comment type="similarity">
    <text evidence="3 8">Belongs to the glycosyl hydrolase 47 family.</text>
</comment>
<dbReference type="AlphaFoldDB" id="A0A6A6GW05"/>
<dbReference type="EC" id="3.2.1.-" evidence="8"/>
<evidence type="ECO:0000256" key="7">
    <source>
        <dbReference type="PIRSR" id="PIRSR601382-3"/>
    </source>
</evidence>
<dbReference type="InterPro" id="IPR001382">
    <property type="entry name" value="Glyco_hydro_47"/>
</dbReference>
<gene>
    <name evidence="9" type="ORF">EV356DRAFT_561894</name>
</gene>
<sequence>MNYVAPTCKPTKESESPLHCSCLQLCWQAYSEKAWLKDEFTPVSNGWKNNFGGYAATLVDNLDTLFIMDFEKEFEEAVAAAVEIDFDPAISALEEINIFETTIRHLGGFLGAYELTECKDKRLLDKAIEIGDMIYKSFDTPNRMPITHWNPRKAAEGELQSAPDDGLLAELASSSMELTRLSQLTGDMRWFDATQRITDMLDEQQNQTTLPGMWPAKVNARESDVRVGRRYSIGGETDSTYEYLVKMIALLGEGDVMEQYKRMYEFSMDTAFQHILFRPLVPDNADILIPGSVIANVHGESSLNSKAEHLACVFGGMLALGGRLFQNDTYLENGHKVTQGCVWAYRNSPMGIMADSVQMIACDSDVDCEWHNEQPEWYQLTSDPSYRLRPEAIESVFYLYRITGDEMYQDIAWEMFQAVNKATRTVYANAMISNVMSSHVSHQDSMESFWMSETLKYFYLIFSEPEFLSLDTFVFNTEAHPFRRNR</sequence>
<proteinExistence type="inferred from homology"/>
<keyword evidence="6" id="KW-0106">Calcium</keyword>
<evidence type="ECO:0000256" key="4">
    <source>
        <dbReference type="ARBA" id="ARBA00022801"/>
    </source>
</evidence>
<dbReference type="Gene3D" id="1.50.10.10">
    <property type="match status" value="1"/>
</dbReference>
<keyword evidence="6" id="KW-0479">Metal-binding</keyword>
<evidence type="ECO:0000256" key="5">
    <source>
        <dbReference type="ARBA" id="ARBA00023157"/>
    </source>
</evidence>
<dbReference type="GO" id="GO:0005783">
    <property type="term" value="C:endoplasmic reticulum"/>
    <property type="evidence" value="ECO:0007669"/>
    <property type="project" value="TreeGrafter"/>
</dbReference>
<dbReference type="PANTHER" id="PTHR11742">
    <property type="entry name" value="MANNOSYL-OLIGOSACCHARIDE ALPHA-1,2-MANNOSIDASE-RELATED"/>
    <property type="match status" value="1"/>
</dbReference>
<feature type="binding site" evidence="6">
    <location>
        <position position="477"/>
    </location>
    <ligand>
        <name>Ca(2+)</name>
        <dbReference type="ChEBI" id="CHEBI:29108"/>
    </ligand>
</feature>
<evidence type="ECO:0000256" key="2">
    <source>
        <dbReference type="ARBA" id="ARBA00004922"/>
    </source>
</evidence>
<evidence type="ECO:0000256" key="3">
    <source>
        <dbReference type="ARBA" id="ARBA00007658"/>
    </source>
</evidence>
<dbReference type="GO" id="GO:0016020">
    <property type="term" value="C:membrane"/>
    <property type="evidence" value="ECO:0007669"/>
    <property type="project" value="InterPro"/>
</dbReference>
<dbReference type="InterPro" id="IPR012341">
    <property type="entry name" value="6hp_glycosidase-like_sf"/>
</dbReference>
<dbReference type="OrthoDB" id="8118055at2759"/>
<keyword evidence="8" id="KW-0326">Glycosidase</keyword>
<keyword evidence="10" id="KW-1185">Reference proteome</keyword>
<dbReference type="GO" id="GO:0005509">
    <property type="term" value="F:calcium ion binding"/>
    <property type="evidence" value="ECO:0007669"/>
    <property type="project" value="InterPro"/>
</dbReference>
<comment type="pathway">
    <text evidence="2">Protein modification; protein glycosylation.</text>
</comment>
<dbReference type="UniPathway" id="UPA00378"/>
<reference evidence="9" key="1">
    <citation type="journal article" date="2020" name="Stud. Mycol.">
        <title>101 Dothideomycetes genomes: a test case for predicting lifestyles and emergence of pathogens.</title>
        <authorList>
            <person name="Haridas S."/>
            <person name="Albert R."/>
            <person name="Binder M."/>
            <person name="Bloem J."/>
            <person name="Labutti K."/>
            <person name="Salamov A."/>
            <person name="Andreopoulos B."/>
            <person name="Baker S."/>
            <person name="Barry K."/>
            <person name="Bills G."/>
            <person name="Bluhm B."/>
            <person name="Cannon C."/>
            <person name="Castanera R."/>
            <person name="Culley D."/>
            <person name="Daum C."/>
            <person name="Ezra D."/>
            <person name="Gonzalez J."/>
            <person name="Henrissat B."/>
            <person name="Kuo A."/>
            <person name="Liang C."/>
            <person name="Lipzen A."/>
            <person name="Lutzoni F."/>
            <person name="Magnuson J."/>
            <person name="Mondo S."/>
            <person name="Nolan M."/>
            <person name="Ohm R."/>
            <person name="Pangilinan J."/>
            <person name="Park H.-J."/>
            <person name="Ramirez L."/>
            <person name="Alfaro M."/>
            <person name="Sun H."/>
            <person name="Tritt A."/>
            <person name="Yoshinaga Y."/>
            <person name="Zwiers L.-H."/>
            <person name="Turgeon B."/>
            <person name="Goodwin S."/>
            <person name="Spatafora J."/>
            <person name="Crous P."/>
            <person name="Grigoriev I."/>
        </authorList>
    </citation>
    <scope>NUCLEOTIDE SEQUENCE</scope>
    <source>
        <strain evidence="9">Tuck. ex Michener</strain>
    </source>
</reference>
<dbReference type="GO" id="GO:0005975">
    <property type="term" value="P:carbohydrate metabolic process"/>
    <property type="evidence" value="ECO:0007669"/>
    <property type="project" value="InterPro"/>
</dbReference>
<evidence type="ECO:0000256" key="1">
    <source>
        <dbReference type="ARBA" id="ARBA00001913"/>
    </source>
</evidence>
<dbReference type="Pfam" id="PF01532">
    <property type="entry name" value="Glyco_hydro_47"/>
    <property type="match status" value="1"/>
</dbReference>
<protein>
    <recommendedName>
        <fullName evidence="8">alpha-1,2-Mannosidase</fullName>
        <ecNumber evidence="8">3.2.1.-</ecNumber>
    </recommendedName>
</protein>
<dbReference type="InterPro" id="IPR050749">
    <property type="entry name" value="Glycosyl_Hydrolase_47"/>
</dbReference>
<dbReference type="GO" id="GO:0004571">
    <property type="term" value="F:mannosyl-oligosaccharide 1,2-alpha-mannosidase activity"/>
    <property type="evidence" value="ECO:0007669"/>
    <property type="project" value="InterPro"/>
</dbReference>